<reference evidence="1 2" key="1">
    <citation type="submission" date="2018-06" db="EMBL/GenBank/DDBJ databases">
        <title>Freshwater and sediment microbial communities from various areas in North America, analyzing microbe dynamics in response to fracking.</title>
        <authorList>
            <person name="Lamendella R."/>
        </authorList>
    </citation>
    <scope>NUCLEOTIDE SEQUENCE [LARGE SCALE GENOMIC DNA]</scope>
    <source>
        <strain evidence="1 2">97B</strain>
    </source>
</reference>
<dbReference type="EMBL" id="QNRJ01000014">
    <property type="protein sequence ID" value="RBP02514.1"/>
    <property type="molecule type" value="Genomic_DNA"/>
</dbReference>
<comment type="caution">
    <text evidence="1">The sequence shown here is derived from an EMBL/GenBank/DDBJ whole genome shotgun (WGS) entry which is preliminary data.</text>
</comment>
<name>A0A366EJK6_9BACI</name>
<gene>
    <name evidence="1" type="ORF">DET59_11477</name>
</gene>
<dbReference type="AlphaFoldDB" id="A0A366EJK6"/>
<protein>
    <submittedName>
        <fullName evidence="1">Uncharacterized protein</fullName>
    </submittedName>
</protein>
<dbReference type="Proteomes" id="UP000252118">
    <property type="component" value="Unassembled WGS sequence"/>
</dbReference>
<proteinExistence type="predicted"/>
<dbReference type="RefSeq" id="WP_181778198.1">
    <property type="nucleotide sequence ID" value="NZ_QNRJ01000014.1"/>
</dbReference>
<sequence>MKKMKNVLFAVVFITLLTGHIVNPAGDKDLPPAYGTKPIVIESGQNY</sequence>
<evidence type="ECO:0000313" key="2">
    <source>
        <dbReference type="Proteomes" id="UP000252118"/>
    </source>
</evidence>
<organism evidence="1 2">
    <name type="scientific">Rossellomorea aquimaris</name>
    <dbReference type="NCBI Taxonomy" id="189382"/>
    <lineage>
        <taxon>Bacteria</taxon>
        <taxon>Bacillati</taxon>
        <taxon>Bacillota</taxon>
        <taxon>Bacilli</taxon>
        <taxon>Bacillales</taxon>
        <taxon>Bacillaceae</taxon>
        <taxon>Rossellomorea</taxon>
    </lineage>
</organism>
<accession>A0A366EJK6</accession>
<evidence type="ECO:0000313" key="1">
    <source>
        <dbReference type="EMBL" id="RBP02514.1"/>
    </source>
</evidence>